<feature type="region of interest" description="Disordered" evidence="1">
    <location>
        <begin position="46"/>
        <end position="82"/>
    </location>
</feature>
<evidence type="ECO:0000256" key="1">
    <source>
        <dbReference type="SAM" id="MobiDB-lite"/>
    </source>
</evidence>
<dbReference type="AlphaFoldDB" id="A0A0G0ZAK2"/>
<sequence>MKNKGLFVASLMFGVFVLATVVTPFAGITASAEALFTSTPVAELLSNGGNGNGDENGNAGGGGNPVEPPIAEGDTNHKSWICHSTGSAKNPWVLIPPDDHSWNAHKKHDDVYLEDYTDPKVKPSEKECGDAPEEPTPVPPTPVPPTPVQPTPTEVPPTKVPPTRIPPE</sequence>
<dbReference type="EMBL" id="LCBX01000058">
    <property type="protein sequence ID" value="KKS19086.1"/>
    <property type="molecule type" value="Genomic_DNA"/>
</dbReference>
<feature type="compositionally biased region" description="Gly residues" evidence="1">
    <location>
        <begin position="48"/>
        <end position="64"/>
    </location>
</feature>
<feature type="compositionally biased region" description="Pro residues" evidence="1">
    <location>
        <begin position="134"/>
        <end position="168"/>
    </location>
</feature>
<proteinExistence type="predicted"/>
<feature type="compositionally biased region" description="Basic and acidic residues" evidence="1">
    <location>
        <begin position="117"/>
        <end position="129"/>
    </location>
</feature>
<comment type="caution">
    <text evidence="2">The sequence shown here is derived from an EMBL/GenBank/DDBJ whole genome shotgun (WGS) entry which is preliminary data.</text>
</comment>
<evidence type="ECO:0000313" key="3">
    <source>
        <dbReference type="Proteomes" id="UP000034507"/>
    </source>
</evidence>
<reference evidence="2 3" key="1">
    <citation type="journal article" date="2015" name="Nature">
        <title>rRNA introns, odd ribosomes, and small enigmatic genomes across a large radiation of phyla.</title>
        <authorList>
            <person name="Brown C.T."/>
            <person name="Hug L.A."/>
            <person name="Thomas B.C."/>
            <person name="Sharon I."/>
            <person name="Castelle C.J."/>
            <person name="Singh A."/>
            <person name="Wilkins M.J."/>
            <person name="Williams K.H."/>
            <person name="Banfield J.F."/>
        </authorList>
    </citation>
    <scope>NUCLEOTIDE SEQUENCE [LARGE SCALE GENOMIC DNA]</scope>
</reference>
<accession>A0A0G0ZAK2</accession>
<organism evidence="2 3">
    <name type="scientific">candidate division WWE3 bacterium GW2011_GWC1_41_7</name>
    <dbReference type="NCBI Taxonomy" id="1619119"/>
    <lineage>
        <taxon>Bacteria</taxon>
        <taxon>Katanobacteria</taxon>
    </lineage>
</organism>
<evidence type="ECO:0000313" key="2">
    <source>
        <dbReference type="EMBL" id="KKS19086.1"/>
    </source>
</evidence>
<gene>
    <name evidence="2" type="ORF">UU77_C0058G0001</name>
</gene>
<feature type="region of interest" description="Disordered" evidence="1">
    <location>
        <begin position="117"/>
        <end position="168"/>
    </location>
</feature>
<name>A0A0G0ZAK2_UNCKA</name>
<dbReference type="Proteomes" id="UP000034507">
    <property type="component" value="Unassembled WGS sequence"/>
</dbReference>
<protein>
    <submittedName>
        <fullName evidence="2">Uncharacterized protein</fullName>
    </submittedName>
</protein>
<feature type="non-terminal residue" evidence="2">
    <location>
        <position position="168"/>
    </location>
</feature>